<evidence type="ECO:0000313" key="2">
    <source>
        <dbReference type="EMBL" id="KAK5578703.1"/>
    </source>
</evidence>
<sequence>MNYSKIIVTLIVCISSILFTKAQDQWAYAIWNNGTTAFMGNLDLDSAYYIDGVEINNFQFLSSQTSTYNAKTNEITALGVSTVSSDYYYLYVYTGEGWLPTPAIMNFPKENYIISSIASDQTVDQFNYFSTMVISGLSNQNPVGTFSVTKLAPISNNYKVVDVISGSFSSSAYNWGSQTFNVVFSNASGLFVNIYTQGGQLQSSNKYGILSTPDNYNVASSPYNSVYIPMTNLVYSFIDLVQTYTKLSITDLFKLYPANNKFYDMGYFSNSAFRVVSTKIYAMAGHTTKQIFYFISSTTNLQLYPSGIVIDTYKISTTGNMLSSNEFQHPPINMWTY</sequence>
<proteinExistence type="predicted"/>
<evidence type="ECO:0000256" key="1">
    <source>
        <dbReference type="SAM" id="SignalP"/>
    </source>
</evidence>
<protein>
    <submittedName>
        <fullName evidence="2">Uncharacterized protein</fullName>
    </submittedName>
</protein>
<name>A0AAN7UCI2_9MYCE</name>
<keyword evidence="3" id="KW-1185">Reference proteome</keyword>
<feature type="signal peptide" evidence="1">
    <location>
        <begin position="1"/>
        <end position="22"/>
    </location>
</feature>
<dbReference type="PANTHER" id="PTHR35885:SF1">
    <property type="entry name" value="CARBOHYDRATE BINDING DOMAIN-CONTAINING PROTEIN"/>
    <property type="match status" value="1"/>
</dbReference>
<accession>A0AAN7UCI2</accession>
<evidence type="ECO:0000313" key="3">
    <source>
        <dbReference type="Proteomes" id="UP001344447"/>
    </source>
</evidence>
<dbReference type="AlphaFoldDB" id="A0AAN7UCI2"/>
<dbReference type="EMBL" id="JAVFKY010000003">
    <property type="protein sequence ID" value="KAK5578703.1"/>
    <property type="molecule type" value="Genomic_DNA"/>
</dbReference>
<reference evidence="2 3" key="1">
    <citation type="submission" date="2023-11" db="EMBL/GenBank/DDBJ databases">
        <title>Dfirmibasis_genome.</title>
        <authorList>
            <person name="Edelbroek B."/>
            <person name="Kjellin J."/>
            <person name="Jerlstrom-Hultqvist J."/>
            <person name="Soderbom F."/>
        </authorList>
    </citation>
    <scope>NUCLEOTIDE SEQUENCE [LARGE SCALE GENOMIC DNA]</scope>
    <source>
        <strain evidence="2 3">TNS-C-14</strain>
    </source>
</reference>
<dbReference type="Proteomes" id="UP001344447">
    <property type="component" value="Unassembled WGS sequence"/>
</dbReference>
<dbReference type="PANTHER" id="PTHR35885">
    <property type="entry name" value="CARBOHYDRATE BINDING DOMAIN-CONTAINING PROTEIN-RELATED"/>
    <property type="match status" value="1"/>
</dbReference>
<comment type="caution">
    <text evidence="2">The sequence shown here is derived from an EMBL/GenBank/DDBJ whole genome shotgun (WGS) entry which is preliminary data.</text>
</comment>
<organism evidence="2 3">
    <name type="scientific">Dictyostelium firmibasis</name>
    <dbReference type="NCBI Taxonomy" id="79012"/>
    <lineage>
        <taxon>Eukaryota</taxon>
        <taxon>Amoebozoa</taxon>
        <taxon>Evosea</taxon>
        <taxon>Eumycetozoa</taxon>
        <taxon>Dictyostelia</taxon>
        <taxon>Dictyosteliales</taxon>
        <taxon>Dictyosteliaceae</taxon>
        <taxon>Dictyostelium</taxon>
    </lineage>
</organism>
<gene>
    <name evidence="2" type="ORF">RB653_008376</name>
</gene>
<feature type="chain" id="PRO_5043008579" evidence="1">
    <location>
        <begin position="23"/>
        <end position="337"/>
    </location>
</feature>
<keyword evidence="1" id="KW-0732">Signal</keyword>